<evidence type="ECO:0000256" key="2">
    <source>
        <dbReference type="ARBA" id="ARBA00022737"/>
    </source>
</evidence>
<dbReference type="PANTHER" id="PTHR43503">
    <property type="entry name" value="MCG48959-RELATED"/>
    <property type="match status" value="1"/>
</dbReference>
<feature type="compositionally biased region" description="Gly residues" evidence="3">
    <location>
        <begin position="761"/>
        <end position="771"/>
    </location>
</feature>
<dbReference type="GO" id="GO:0005739">
    <property type="term" value="C:mitochondrion"/>
    <property type="evidence" value="ECO:0007669"/>
    <property type="project" value="TreeGrafter"/>
</dbReference>
<reference evidence="4 5" key="1">
    <citation type="submission" date="2019-10" db="EMBL/GenBank/DDBJ databases">
        <authorList>
            <person name="Palmer J.M."/>
        </authorList>
    </citation>
    <scope>NUCLEOTIDE SEQUENCE [LARGE SCALE GENOMIC DNA]</scope>
    <source>
        <strain evidence="4 5">TWF506</strain>
    </source>
</reference>
<evidence type="ECO:0000313" key="4">
    <source>
        <dbReference type="EMBL" id="KAK6521286.1"/>
    </source>
</evidence>
<feature type="compositionally biased region" description="Acidic residues" evidence="3">
    <location>
        <begin position="664"/>
        <end position="676"/>
    </location>
</feature>
<comment type="caution">
    <text evidence="4">The sequence shown here is derived from an EMBL/GenBank/DDBJ whole genome shotgun (WGS) entry which is preliminary data.</text>
</comment>
<feature type="region of interest" description="Disordered" evidence="3">
    <location>
        <begin position="643"/>
        <end position="684"/>
    </location>
</feature>
<gene>
    <name evidence="4" type="ORF">TWF506_001510</name>
</gene>
<evidence type="ECO:0008006" key="6">
    <source>
        <dbReference type="Google" id="ProtNLM"/>
    </source>
</evidence>
<evidence type="ECO:0000256" key="3">
    <source>
        <dbReference type="SAM" id="MobiDB-lite"/>
    </source>
</evidence>
<evidence type="ECO:0000256" key="1">
    <source>
        <dbReference type="ARBA" id="ARBA00022441"/>
    </source>
</evidence>
<feature type="compositionally biased region" description="Polar residues" evidence="3">
    <location>
        <begin position="10"/>
        <end position="20"/>
    </location>
</feature>
<feature type="region of interest" description="Disordered" evidence="3">
    <location>
        <begin position="1"/>
        <end position="20"/>
    </location>
</feature>
<feature type="region of interest" description="Disordered" evidence="3">
    <location>
        <begin position="503"/>
        <end position="527"/>
    </location>
</feature>
<organism evidence="4 5">
    <name type="scientific">Arthrobotrys conoides</name>
    <dbReference type="NCBI Taxonomy" id="74498"/>
    <lineage>
        <taxon>Eukaryota</taxon>
        <taxon>Fungi</taxon>
        <taxon>Dikarya</taxon>
        <taxon>Ascomycota</taxon>
        <taxon>Pezizomycotina</taxon>
        <taxon>Orbiliomycetes</taxon>
        <taxon>Orbiliales</taxon>
        <taxon>Orbiliaceae</taxon>
        <taxon>Arthrobotrys</taxon>
    </lineage>
</organism>
<sequence>MAASVPPGGNATNGLNNNQILASTPTASNAQTSQNFSSLVSRVLSTSGKEPPSLVGSSTTIVGDHLYVFGGRILSKNRPQLTSDMYLLNLLTRAWSKVEQFGEIPAPRYFHSVCALGDTKLVCFGGMSPAGGNVDGTPLPPQGENGANEVVVMSDIHIFDIQTKTWSYVPQAEPPEGRYAHCATILPTSAVFSTLTGVAAAFDSGVIDGTGGAEMIIVGGQDSANHYIEEINVFNLRSLKWTSTNSLDRSCGAYRSVVTPLGPTLSPEAIGAGRPEADAEGEAARAVTPSDTNAMLIYSNYNFLDVKLELQIRYHDGKLVEKPMNGLVSPPGLRFPNGGVIDSHFVVSGTYLTSSKQEYALWALDLRTLTWSRIDAGQVFSQGSWNRGILWKKRNRFIILGNKQRSLVEDYNHRRINSSHLCMVELEAFGIYENPRKSLQYPGPKNFSKQAQELGRLVLGLKDMADMEFLSIDNASIPVNSRIIARRWGPYFIELLHTATTPHQPNSGDKVARPQSPTLLESPPSANMLPPFSRPRTLYLPHTHQTLLTLVHWFYTCSLPQANHPQSSPQVLCSLLQIARAYRIEGLLEAVVERLHQVLDSRNAAAVFNAAAMAAGGGAALRLKKLNLLGDVDGTKLKKANNIGDVPDVNGDANHHSPASDGPILEEGELGGDDEAWDGRGGVSPVVGLQKRGLRGLMDSRRVRERGRSMGASAMMGNAGGSASNQGGQQPAGQGQVQTPVSATIGPSPLGHTQSNNGMSGFFGTGKHGEA</sequence>
<keyword evidence="2" id="KW-0677">Repeat</keyword>
<dbReference type="PANTHER" id="PTHR43503:SF2">
    <property type="entry name" value="NEGATIVE REGULATOR OF SPORULATION MDS3-RELATED"/>
    <property type="match status" value="1"/>
</dbReference>
<dbReference type="GO" id="GO:0045454">
    <property type="term" value="P:cell redox homeostasis"/>
    <property type="evidence" value="ECO:0007669"/>
    <property type="project" value="TreeGrafter"/>
</dbReference>
<feature type="compositionally biased region" description="Low complexity" evidence="3">
    <location>
        <begin position="712"/>
        <end position="736"/>
    </location>
</feature>
<name>A0AAN8P9X4_9PEZI</name>
<evidence type="ECO:0000313" key="5">
    <source>
        <dbReference type="Proteomes" id="UP001307849"/>
    </source>
</evidence>
<keyword evidence="1" id="KW-0880">Kelch repeat</keyword>
<protein>
    <recommendedName>
        <fullName evidence="6">BTB domain-containing protein</fullName>
    </recommendedName>
</protein>
<feature type="region of interest" description="Disordered" evidence="3">
    <location>
        <begin position="712"/>
        <end position="771"/>
    </location>
</feature>
<accession>A0AAN8P9X4</accession>
<dbReference type="AlphaFoldDB" id="A0AAN8P9X4"/>
<dbReference type="Proteomes" id="UP001307849">
    <property type="component" value="Unassembled WGS sequence"/>
</dbReference>
<dbReference type="Pfam" id="PF24681">
    <property type="entry name" value="Kelch_KLHDC2_KLHL20_DRC7"/>
    <property type="match status" value="1"/>
</dbReference>
<dbReference type="EMBL" id="JAVHJM010000001">
    <property type="protein sequence ID" value="KAK6521286.1"/>
    <property type="molecule type" value="Genomic_DNA"/>
</dbReference>
<proteinExistence type="predicted"/>
<dbReference type="InterPro" id="IPR011333">
    <property type="entry name" value="SKP1/BTB/POZ_sf"/>
</dbReference>
<dbReference type="Gene3D" id="2.120.10.80">
    <property type="entry name" value="Kelch-type beta propeller"/>
    <property type="match status" value="1"/>
</dbReference>
<dbReference type="SUPFAM" id="SSF117281">
    <property type="entry name" value="Kelch motif"/>
    <property type="match status" value="1"/>
</dbReference>
<keyword evidence="5" id="KW-1185">Reference proteome</keyword>
<dbReference type="InterPro" id="IPR015915">
    <property type="entry name" value="Kelch-typ_b-propeller"/>
</dbReference>
<dbReference type="Gene3D" id="3.30.710.10">
    <property type="entry name" value="Potassium Channel Kv1.1, Chain A"/>
    <property type="match status" value="1"/>
</dbReference>
<dbReference type="GO" id="GO:0005829">
    <property type="term" value="C:cytosol"/>
    <property type="evidence" value="ECO:0007669"/>
    <property type="project" value="TreeGrafter"/>
</dbReference>